<accession>A0A3E3E759</accession>
<gene>
    <name evidence="1" type="ORF">DXC78_04045</name>
</gene>
<protein>
    <recommendedName>
        <fullName evidence="3">Restriction alleviation protein, Lar family</fullName>
    </recommendedName>
</protein>
<reference evidence="1 2" key="1">
    <citation type="submission" date="2018-08" db="EMBL/GenBank/DDBJ databases">
        <title>A genome reference for cultivated species of the human gut microbiota.</title>
        <authorList>
            <person name="Zou Y."/>
            <person name="Xue W."/>
            <person name="Luo G."/>
        </authorList>
    </citation>
    <scope>NUCLEOTIDE SEQUENCE [LARGE SCALE GENOMIC DNA]</scope>
    <source>
        <strain evidence="1 2">TF08-11</strain>
    </source>
</reference>
<dbReference type="RefSeq" id="WP_117445849.1">
    <property type="nucleotide sequence ID" value="NZ_JBFBOW010000011.1"/>
</dbReference>
<evidence type="ECO:0008006" key="3">
    <source>
        <dbReference type="Google" id="ProtNLM"/>
    </source>
</evidence>
<organism evidence="1 2">
    <name type="scientific">Faecalicoccus pleomorphus</name>
    <dbReference type="NCBI Taxonomy" id="1323"/>
    <lineage>
        <taxon>Bacteria</taxon>
        <taxon>Bacillati</taxon>
        <taxon>Bacillota</taxon>
        <taxon>Erysipelotrichia</taxon>
        <taxon>Erysipelotrichales</taxon>
        <taxon>Erysipelotrichaceae</taxon>
        <taxon>Faecalicoccus</taxon>
    </lineage>
</organism>
<sequence>MIKIRLKKCPVCHSDVKVIIDWDGGRINGKFRQFGYCSICGYHSDPKDSYEEAANTWNAQVSSGHQLPLF</sequence>
<evidence type="ECO:0000313" key="1">
    <source>
        <dbReference type="EMBL" id="RGD77106.1"/>
    </source>
</evidence>
<evidence type="ECO:0000313" key="2">
    <source>
        <dbReference type="Proteomes" id="UP000260721"/>
    </source>
</evidence>
<dbReference type="AlphaFoldDB" id="A0A3E3E759"/>
<dbReference type="EMBL" id="QUSK01000007">
    <property type="protein sequence ID" value="RGD77106.1"/>
    <property type="molecule type" value="Genomic_DNA"/>
</dbReference>
<dbReference type="Proteomes" id="UP000260721">
    <property type="component" value="Unassembled WGS sequence"/>
</dbReference>
<name>A0A3E3E759_9FIRM</name>
<comment type="caution">
    <text evidence="1">The sequence shown here is derived from an EMBL/GenBank/DDBJ whole genome shotgun (WGS) entry which is preliminary data.</text>
</comment>
<proteinExistence type="predicted"/>